<dbReference type="InterPro" id="IPR017900">
    <property type="entry name" value="4Fe4S_Fe_S_CS"/>
</dbReference>
<dbReference type="EMBL" id="AP019695">
    <property type="protein sequence ID" value="BBK23126.1"/>
    <property type="molecule type" value="Genomic_DNA"/>
</dbReference>
<keyword evidence="2" id="KW-0479">Metal-binding</keyword>
<protein>
    <submittedName>
        <fullName evidence="6">Ferredoxin</fullName>
    </submittedName>
</protein>
<dbReference type="PROSITE" id="PS00198">
    <property type="entry name" value="4FE4S_FER_1"/>
    <property type="match status" value="1"/>
</dbReference>
<feature type="domain" description="4Fe-4S ferredoxin-type" evidence="5">
    <location>
        <begin position="33"/>
        <end position="62"/>
    </location>
</feature>
<evidence type="ECO:0000313" key="7">
    <source>
        <dbReference type="Proteomes" id="UP000464754"/>
    </source>
</evidence>
<dbReference type="SUPFAM" id="SSF54862">
    <property type="entry name" value="4Fe-4S ferredoxins"/>
    <property type="match status" value="1"/>
</dbReference>
<evidence type="ECO:0000256" key="4">
    <source>
        <dbReference type="ARBA" id="ARBA00023014"/>
    </source>
</evidence>
<reference evidence="7" key="1">
    <citation type="submission" date="2019-05" db="EMBL/GenBank/DDBJ databases">
        <title>Complete genome sequencing of Absiella argi strain JCM 30884.</title>
        <authorList>
            <person name="Sakamoto M."/>
            <person name="Murakami T."/>
            <person name="Mori H."/>
        </authorList>
    </citation>
    <scope>NUCLEOTIDE SEQUENCE [LARGE SCALE GENOMIC DNA]</scope>
    <source>
        <strain evidence="7">JCM 30884</strain>
    </source>
</reference>
<dbReference type="GO" id="GO:0051539">
    <property type="term" value="F:4 iron, 4 sulfur cluster binding"/>
    <property type="evidence" value="ECO:0007669"/>
    <property type="project" value="UniProtKB-KW"/>
</dbReference>
<feature type="domain" description="4Fe-4S ferredoxin-type" evidence="5">
    <location>
        <begin position="3"/>
        <end position="32"/>
    </location>
</feature>
<keyword evidence="4" id="KW-0411">Iron-sulfur</keyword>
<name>A0A6N4TIS0_9FIRM</name>
<dbReference type="AlphaFoldDB" id="A0A6N4TIS0"/>
<accession>A0A6N4TIS0</accession>
<evidence type="ECO:0000256" key="2">
    <source>
        <dbReference type="ARBA" id="ARBA00022723"/>
    </source>
</evidence>
<dbReference type="PANTHER" id="PTHR43687:SF1">
    <property type="entry name" value="FERREDOXIN III"/>
    <property type="match status" value="1"/>
</dbReference>
<dbReference type="GO" id="GO:0046872">
    <property type="term" value="F:metal ion binding"/>
    <property type="evidence" value="ECO:0007669"/>
    <property type="project" value="UniProtKB-KW"/>
</dbReference>
<gene>
    <name evidence="6" type="ORF">Aargi30884_20290</name>
</gene>
<dbReference type="InterPro" id="IPR050572">
    <property type="entry name" value="Fe-S_Ferredoxin"/>
</dbReference>
<evidence type="ECO:0000256" key="3">
    <source>
        <dbReference type="ARBA" id="ARBA00023004"/>
    </source>
</evidence>
<dbReference type="PANTHER" id="PTHR43687">
    <property type="entry name" value="ADENYLYLSULFATE REDUCTASE, BETA SUBUNIT"/>
    <property type="match status" value="1"/>
</dbReference>
<evidence type="ECO:0000313" key="6">
    <source>
        <dbReference type="EMBL" id="BBK23126.1"/>
    </source>
</evidence>
<dbReference type="InterPro" id="IPR017896">
    <property type="entry name" value="4Fe4S_Fe-S-bd"/>
</dbReference>
<evidence type="ECO:0000259" key="5">
    <source>
        <dbReference type="PROSITE" id="PS51379"/>
    </source>
</evidence>
<sequence length="67" mass="7116">MSKFIAYVGKNCVACGACMNICPRQAIQVKNGKKAIVAPSSCVGCGLCEKTCPAGIIEIREREMLHA</sequence>
<dbReference type="KEGG" id="aarg:Aargi30884_20290"/>
<proteinExistence type="predicted"/>
<keyword evidence="7" id="KW-1185">Reference proteome</keyword>
<dbReference type="Pfam" id="PF12838">
    <property type="entry name" value="Fer4_7"/>
    <property type="match status" value="1"/>
</dbReference>
<dbReference type="RefSeq" id="WP_163052207.1">
    <property type="nucleotide sequence ID" value="NZ_AP019695.1"/>
</dbReference>
<dbReference type="PROSITE" id="PS51379">
    <property type="entry name" value="4FE4S_FER_2"/>
    <property type="match status" value="2"/>
</dbReference>
<organism evidence="6 7">
    <name type="scientific">Amedibacterium intestinale</name>
    <dbReference type="NCBI Taxonomy" id="2583452"/>
    <lineage>
        <taxon>Bacteria</taxon>
        <taxon>Bacillati</taxon>
        <taxon>Bacillota</taxon>
        <taxon>Erysipelotrichia</taxon>
        <taxon>Erysipelotrichales</taxon>
        <taxon>Erysipelotrichaceae</taxon>
        <taxon>Amedibacterium</taxon>
    </lineage>
</organism>
<dbReference type="Gene3D" id="3.30.70.20">
    <property type="match status" value="1"/>
</dbReference>
<dbReference type="Proteomes" id="UP000464754">
    <property type="component" value="Chromosome"/>
</dbReference>
<keyword evidence="1" id="KW-0004">4Fe-4S</keyword>
<keyword evidence="3" id="KW-0408">Iron</keyword>
<evidence type="ECO:0000256" key="1">
    <source>
        <dbReference type="ARBA" id="ARBA00022485"/>
    </source>
</evidence>